<proteinExistence type="predicted"/>
<dbReference type="HOGENOM" id="CLU_171100_1_1_5"/>
<reference evidence="3 4" key="1">
    <citation type="submission" date="2006-03" db="EMBL/GenBank/DDBJ databases">
        <title>Complete sequence of chromosome of Nitrobacter hamburgensis X14.</title>
        <authorList>
            <consortium name="US DOE Joint Genome Institute"/>
            <person name="Copeland A."/>
            <person name="Lucas S."/>
            <person name="Lapidus A."/>
            <person name="Barry K."/>
            <person name="Detter J.C."/>
            <person name="Glavina del Rio T."/>
            <person name="Hammon N."/>
            <person name="Israni S."/>
            <person name="Dalin E."/>
            <person name="Tice H."/>
            <person name="Pitluck S."/>
            <person name="Chain P."/>
            <person name="Malfatti S."/>
            <person name="Shin M."/>
            <person name="Vergez L."/>
            <person name="Schmutz J."/>
            <person name="Larimer F."/>
            <person name="Land M."/>
            <person name="Hauser L."/>
            <person name="Kyrpides N."/>
            <person name="Ivanova N."/>
            <person name="Ward B."/>
            <person name="Arp D."/>
            <person name="Klotz M."/>
            <person name="Stein L."/>
            <person name="O'Mullan G."/>
            <person name="Starkenburg S."/>
            <person name="Sayavedra L."/>
            <person name="Poret-Peterson A.T."/>
            <person name="Gentry M.E."/>
            <person name="Bruce D."/>
            <person name="Richardson P."/>
        </authorList>
    </citation>
    <scope>NUCLEOTIDE SEQUENCE [LARGE SCALE GENOMIC DNA]</scope>
    <source>
        <strain evidence="4">DSM 10229 / NCIMB 13809 / X14</strain>
    </source>
</reference>
<evidence type="ECO:0000313" key="4">
    <source>
        <dbReference type="Proteomes" id="UP000001953"/>
    </source>
</evidence>
<keyword evidence="4" id="KW-1185">Reference proteome</keyword>
<sequence>MRAALLIASAIICSCATAHAQAWDSRYPICMVIYGPIAYNDCRYMTLQQCRPLASGRSAQCLENPFFGDPQDGPTRRLRRRHHH</sequence>
<evidence type="ECO:0000313" key="3">
    <source>
        <dbReference type="EMBL" id="ABE62986.1"/>
    </source>
</evidence>
<dbReference type="KEGG" id="nha:Nham_2194"/>
<protein>
    <recommendedName>
        <fullName evidence="5">DUF3551 domain-containing protein</fullName>
    </recommendedName>
</protein>
<dbReference type="RefSeq" id="WP_011510663.1">
    <property type="nucleotide sequence ID" value="NC_007964.1"/>
</dbReference>
<dbReference type="EMBL" id="CP000319">
    <property type="protein sequence ID" value="ABE62986.1"/>
    <property type="molecule type" value="Genomic_DNA"/>
</dbReference>
<dbReference type="Pfam" id="PF12071">
    <property type="entry name" value="DUF3551"/>
    <property type="match status" value="1"/>
</dbReference>
<dbReference type="eggNOG" id="ENOG50317XV">
    <property type="taxonomic scope" value="Bacteria"/>
</dbReference>
<dbReference type="PROSITE" id="PS51257">
    <property type="entry name" value="PROKAR_LIPOPROTEIN"/>
    <property type="match status" value="1"/>
</dbReference>
<organism evidence="3 4">
    <name type="scientific">Nitrobacter hamburgensis (strain DSM 10229 / NCIMB 13809 / X14)</name>
    <dbReference type="NCBI Taxonomy" id="323097"/>
    <lineage>
        <taxon>Bacteria</taxon>
        <taxon>Pseudomonadati</taxon>
        <taxon>Pseudomonadota</taxon>
        <taxon>Alphaproteobacteria</taxon>
        <taxon>Hyphomicrobiales</taxon>
        <taxon>Nitrobacteraceae</taxon>
        <taxon>Nitrobacter</taxon>
    </lineage>
</organism>
<gene>
    <name evidence="3" type="ordered locus">Nham_2194</name>
</gene>
<feature type="region of interest" description="Disordered" evidence="1">
    <location>
        <begin position="62"/>
        <end position="84"/>
    </location>
</feature>
<dbReference type="InterPro" id="IPR021937">
    <property type="entry name" value="DUF3551"/>
</dbReference>
<evidence type="ECO:0008006" key="5">
    <source>
        <dbReference type="Google" id="ProtNLM"/>
    </source>
</evidence>
<evidence type="ECO:0000256" key="2">
    <source>
        <dbReference type="SAM" id="SignalP"/>
    </source>
</evidence>
<feature type="chain" id="PRO_5004195728" description="DUF3551 domain-containing protein" evidence="2">
    <location>
        <begin position="21"/>
        <end position="84"/>
    </location>
</feature>
<accession>Q1QLB1</accession>
<name>Q1QLB1_NITHX</name>
<keyword evidence="2" id="KW-0732">Signal</keyword>
<feature type="signal peptide" evidence="2">
    <location>
        <begin position="1"/>
        <end position="20"/>
    </location>
</feature>
<dbReference type="Proteomes" id="UP000001953">
    <property type="component" value="Chromosome"/>
</dbReference>
<dbReference type="AlphaFoldDB" id="Q1QLB1"/>
<evidence type="ECO:0000256" key="1">
    <source>
        <dbReference type="SAM" id="MobiDB-lite"/>
    </source>
</evidence>